<comment type="caution">
    <text evidence="2">The sequence shown here is derived from an EMBL/GenBank/DDBJ whole genome shotgun (WGS) entry which is preliminary data.</text>
</comment>
<evidence type="ECO:0000313" key="3">
    <source>
        <dbReference type="Proteomes" id="UP000789831"/>
    </source>
</evidence>
<evidence type="ECO:0000256" key="1">
    <source>
        <dbReference type="SAM" id="Coils"/>
    </source>
</evidence>
<dbReference type="Proteomes" id="UP000789831">
    <property type="component" value="Unassembled WGS sequence"/>
</dbReference>
<keyword evidence="1" id="KW-0175">Coiled coil</keyword>
<reference evidence="2" key="1">
    <citation type="submission" date="2021-06" db="EMBL/GenBank/DDBJ databases">
        <authorList>
            <person name="Kallberg Y."/>
            <person name="Tangrot J."/>
            <person name="Rosling A."/>
        </authorList>
    </citation>
    <scope>NUCLEOTIDE SEQUENCE</scope>
    <source>
        <strain evidence="2">MT106</strain>
    </source>
</reference>
<dbReference type="EMBL" id="CAJVPL010001970">
    <property type="protein sequence ID" value="CAG8594310.1"/>
    <property type="molecule type" value="Genomic_DNA"/>
</dbReference>
<accession>A0A9N9C8B5</accession>
<keyword evidence="3" id="KW-1185">Reference proteome</keyword>
<organism evidence="2 3">
    <name type="scientific">Ambispora gerdemannii</name>
    <dbReference type="NCBI Taxonomy" id="144530"/>
    <lineage>
        <taxon>Eukaryota</taxon>
        <taxon>Fungi</taxon>
        <taxon>Fungi incertae sedis</taxon>
        <taxon>Mucoromycota</taxon>
        <taxon>Glomeromycotina</taxon>
        <taxon>Glomeromycetes</taxon>
        <taxon>Archaeosporales</taxon>
        <taxon>Ambisporaceae</taxon>
        <taxon>Ambispora</taxon>
    </lineage>
</organism>
<evidence type="ECO:0000313" key="2">
    <source>
        <dbReference type="EMBL" id="CAG8594310.1"/>
    </source>
</evidence>
<feature type="coiled-coil region" evidence="1">
    <location>
        <begin position="61"/>
        <end position="106"/>
    </location>
</feature>
<sequence>MEVLRQNNVKLLDENRILRTRLRISQQGNSDKDFDLYKTIGILTSINTKLQSQIDEQKICIQNYSEKITTLELQNKNIDRSKVEKIDKLTNELKETANDLLEIKKLYIEFNEAYQVLLNRMRCKPARIQLLEFLDNNIETSL</sequence>
<gene>
    <name evidence="2" type="ORF">AGERDE_LOCUS8769</name>
</gene>
<dbReference type="AlphaFoldDB" id="A0A9N9C8B5"/>
<name>A0A9N9C8B5_9GLOM</name>
<protein>
    <submittedName>
        <fullName evidence="2">7545_t:CDS:1</fullName>
    </submittedName>
</protein>
<proteinExistence type="predicted"/>